<dbReference type="EMBL" id="JAACJL010000030">
    <property type="protein sequence ID" value="KAF4617414.1"/>
    <property type="molecule type" value="Genomic_DNA"/>
</dbReference>
<accession>A0A8H4VRI9</accession>
<dbReference type="AlphaFoldDB" id="A0A8H4VRI9"/>
<protein>
    <submittedName>
        <fullName evidence="1">Uncharacterized protein</fullName>
    </submittedName>
</protein>
<comment type="caution">
    <text evidence="1">The sequence shown here is derived from an EMBL/GenBank/DDBJ whole genome shotgun (WGS) entry which is preliminary data.</text>
</comment>
<name>A0A8H4VRI9_9AGAR</name>
<sequence length="253" mass="28674">MTMWRSNAGFMAVSFLTGAATAASAYSLWRYYTAKAQSLKREKKRVELRQQLPTALSSWRYSDFDCSEYDRGDPGVWGMLEEIICDHGYELWPRIGNSTCASHRFLVDDEKLPEMEKPSGYAFIHPERDSTDDDPGSMQRLCVMDYLNDLSRPATSKSGFDVVIRVLVIKDEGHEQLNIIRRTATGTASFWSNNHCLPMIDEIVFDDIVLGVFPKVGGLFRHSYDAWAKDSVGDILDMIMQMLEASDSPNSSR</sequence>
<keyword evidence="2" id="KW-1185">Reference proteome</keyword>
<evidence type="ECO:0000313" key="1">
    <source>
        <dbReference type="EMBL" id="KAF4617414.1"/>
    </source>
</evidence>
<proteinExistence type="predicted"/>
<organism evidence="1 2">
    <name type="scientific">Agrocybe pediades</name>
    <dbReference type="NCBI Taxonomy" id="84607"/>
    <lineage>
        <taxon>Eukaryota</taxon>
        <taxon>Fungi</taxon>
        <taxon>Dikarya</taxon>
        <taxon>Basidiomycota</taxon>
        <taxon>Agaricomycotina</taxon>
        <taxon>Agaricomycetes</taxon>
        <taxon>Agaricomycetidae</taxon>
        <taxon>Agaricales</taxon>
        <taxon>Agaricineae</taxon>
        <taxon>Strophariaceae</taxon>
        <taxon>Agrocybe</taxon>
    </lineage>
</organism>
<dbReference type="Proteomes" id="UP000521872">
    <property type="component" value="Unassembled WGS sequence"/>
</dbReference>
<reference evidence="1 2" key="1">
    <citation type="submission" date="2019-12" db="EMBL/GenBank/DDBJ databases">
        <authorList>
            <person name="Floudas D."/>
            <person name="Bentzer J."/>
            <person name="Ahren D."/>
            <person name="Johansson T."/>
            <person name="Persson P."/>
            <person name="Tunlid A."/>
        </authorList>
    </citation>
    <scope>NUCLEOTIDE SEQUENCE [LARGE SCALE GENOMIC DNA]</scope>
    <source>
        <strain evidence="1 2">CBS 102.39</strain>
    </source>
</reference>
<evidence type="ECO:0000313" key="2">
    <source>
        <dbReference type="Proteomes" id="UP000521872"/>
    </source>
</evidence>
<gene>
    <name evidence="1" type="ORF">D9613_006195</name>
</gene>